<evidence type="ECO:0000256" key="11">
    <source>
        <dbReference type="ARBA" id="ARBA00023004"/>
    </source>
</evidence>
<keyword evidence="10" id="KW-0560">Oxidoreductase</keyword>
<accession>A0A9X0A230</accession>
<dbReference type="GO" id="GO:0046872">
    <property type="term" value="F:metal ion binding"/>
    <property type="evidence" value="ECO:0007669"/>
    <property type="project" value="UniProtKB-KW"/>
</dbReference>
<dbReference type="InterPro" id="IPR002680">
    <property type="entry name" value="AOX"/>
</dbReference>
<proteinExistence type="inferred from homology"/>
<keyword evidence="7" id="KW-0479">Metal-binding</keyword>
<protein>
    <recommendedName>
        <fullName evidence="15">Alternative oxidase</fullName>
    </recommendedName>
</protein>
<name>A0A9X0A230_9CNID</name>
<evidence type="ECO:0000256" key="3">
    <source>
        <dbReference type="ARBA" id="ARBA00008388"/>
    </source>
</evidence>
<keyword evidence="5" id="KW-0679">Respiratory chain</keyword>
<reference evidence="13" key="1">
    <citation type="submission" date="2023-01" db="EMBL/GenBank/DDBJ databases">
        <title>Genome assembly of the deep-sea coral Lophelia pertusa.</title>
        <authorList>
            <person name="Herrera S."/>
            <person name="Cordes E."/>
        </authorList>
    </citation>
    <scope>NUCLEOTIDE SEQUENCE</scope>
    <source>
        <strain evidence="13">USNM1676648</strain>
        <tissue evidence="13">Polyp</tissue>
    </source>
</reference>
<keyword evidence="14" id="KW-1185">Reference proteome</keyword>
<evidence type="ECO:0000256" key="10">
    <source>
        <dbReference type="ARBA" id="ARBA00023002"/>
    </source>
</evidence>
<comment type="subcellular location">
    <subcellularLocation>
        <location evidence="2">Membrane</location>
    </subcellularLocation>
</comment>
<comment type="caution">
    <text evidence="13">The sequence shown here is derived from an EMBL/GenBank/DDBJ whole genome shotgun (WGS) entry which is preliminary data.</text>
</comment>
<evidence type="ECO:0000313" key="13">
    <source>
        <dbReference type="EMBL" id="KAJ7391967.1"/>
    </source>
</evidence>
<evidence type="ECO:0000256" key="2">
    <source>
        <dbReference type="ARBA" id="ARBA00004370"/>
    </source>
</evidence>
<dbReference type="OrthoDB" id="16906at2759"/>
<keyword evidence="4" id="KW-0813">Transport</keyword>
<evidence type="ECO:0000256" key="8">
    <source>
        <dbReference type="ARBA" id="ARBA00022982"/>
    </source>
</evidence>
<keyword evidence="9" id="KW-1133">Transmembrane helix</keyword>
<evidence type="ECO:0000256" key="5">
    <source>
        <dbReference type="ARBA" id="ARBA00022660"/>
    </source>
</evidence>
<dbReference type="Proteomes" id="UP001163046">
    <property type="component" value="Unassembled WGS sequence"/>
</dbReference>
<comment type="cofactor">
    <cofactor evidence="1">
        <name>Fe cation</name>
        <dbReference type="ChEBI" id="CHEBI:24875"/>
    </cofactor>
</comment>
<keyword evidence="8" id="KW-0249">Electron transport</keyword>
<keyword evidence="11" id="KW-0408">Iron</keyword>
<dbReference type="PANTHER" id="PTHR31803">
    <property type="entry name" value="ALTERNATIVE OXIDASE"/>
    <property type="match status" value="1"/>
</dbReference>
<dbReference type="GO" id="GO:0016020">
    <property type="term" value="C:membrane"/>
    <property type="evidence" value="ECO:0007669"/>
    <property type="project" value="UniProtKB-SubCell"/>
</dbReference>
<dbReference type="Gene3D" id="1.20.1260.140">
    <property type="entry name" value="Alternative oxidase"/>
    <property type="match status" value="1"/>
</dbReference>
<evidence type="ECO:0008006" key="15">
    <source>
        <dbReference type="Google" id="ProtNLM"/>
    </source>
</evidence>
<evidence type="ECO:0000256" key="9">
    <source>
        <dbReference type="ARBA" id="ARBA00022989"/>
    </source>
</evidence>
<gene>
    <name evidence="13" type="ORF">OS493_016274</name>
</gene>
<comment type="similarity">
    <text evidence="3">Belongs to the alternative oxidase family.</text>
</comment>
<dbReference type="Pfam" id="PF01786">
    <property type="entry name" value="AOX"/>
    <property type="match status" value="1"/>
</dbReference>
<keyword evidence="12" id="KW-0472">Membrane</keyword>
<dbReference type="GO" id="GO:0009916">
    <property type="term" value="F:alternative oxidase activity"/>
    <property type="evidence" value="ECO:0007669"/>
    <property type="project" value="InterPro"/>
</dbReference>
<dbReference type="InterPro" id="IPR038659">
    <property type="entry name" value="AOX_sf"/>
</dbReference>
<evidence type="ECO:0000256" key="6">
    <source>
        <dbReference type="ARBA" id="ARBA00022692"/>
    </source>
</evidence>
<dbReference type="PANTHER" id="PTHR31803:SF3">
    <property type="entry name" value="ALTERNATIVE OXIDASE"/>
    <property type="match status" value="1"/>
</dbReference>
<dbReference type="GO" id="GO:0010230">
    <property type="term" value="P:alternative respiration"/>
    <property type="evidence" value="ECO:0007669"/>
    <property type="project" value="TreeGrafter"/>
</dbReference>
<evidence type="ECO:0000256" key="7">
    <source>
        <dbReference type="ARBA" id="ARBA00022723"/>
    </source>
</evidence>
<organism evidence="13 14">
    <name type="scientific">Desmophyllum pertusum</name>
    <dbReference type="NCBI Taxonomy" id="174260"/>
    <lineage>
        <taxon>Eukaryota</taxon>
        <taxon>Metazoa</taxon>
        <taxon>Cnidaria</taxon>
        <taxon>Anthozoa</taxon>
        <taxon>Hexacorallia</taxon>
        <taxon>Scleractinia</taxon>
        <taxon>Caryophylliina</taxon>
        <taxon>Caryophylliidae</taxon>
        <taxon>Desmophyllum</taxon>
    </lineage>
</organism>
<evidence type="ECO:0000313" key="14">
    <source>
        <dbReference type="Proteomes" id="UP001163046"/>
    </source>
</evidence>
<evidence type="ECO:0000256" key="12">
    <source>
        <dbReference type="ARBA" id="ARBA00023136"/>
    </source>
</evidence>
<dbReference type="AlphaFoldDB" id="A0A9X0A230"/>
<keyword evidence="6" id="KW-0812">Transmembrane</keyword>
<sequence>MEKPYLTFIFYVRLRAVRFYLCIDDETLPIWSTRPAPTLAVNYWKLKEGAVMRDAILAIRADEAHHRVVNHTLSSMHLNEKNPFSPGQKKIMSQDTTVCIYTQSARNTLSQTLLSA</sequence>
<dbReference type="GO" id="GO:0005739">
    <property type="term" value="C:mitochondrion"/>
    <property type="evidence" value="ECO:0007669"/>
    <property type="project" value="TreeGrafter"/>
</dbReference>
<dbReference type="EMBL" id="MU825404">
    <property type="protein sequence ID" value="KAJ7391967.1"/>
    <property type="molecule type" value="Genomic_DNA"/>
</dbReference>
<evidence type="ECO:0000256" key="1">
    <source>
        <dbReference type="ARBA" id="ARBA00001962"/>
    </source>
</evidence>
<evidence type="ECO:0000256" key="4">
    <source>
        <dbReference type="ARBA" id="ARBA00022448"/>
    </source>
</evidence>